<dbReference type="Pfam" id="PF10397">
    <property type="entry name" value="ADSL_C"/>
    <property type="match status" value="1"/>
</dbReference>
<keyword evidence="6 12" id="KW-0658">Purine biosynthesis</keyword>
<evidence type="ECO:0000256" key="9">
    <source>
        <dbReference type="ARBA" id="ARBA00030717"/>
    </source>
</evidence>
<evidence type="ECO:0000256" key="12">
    <source>
        <dbReference type="RuleBase" id="RU361172"/>
    </source>
</evidence>
<dbReference type="eggNOG" id="COG0015">
    <property type="taxonomic scope" value="Bacteria"/>
</dbReference>
<comment type="pathway">
    <text evidence="1 12">Purine metabolism; IMP biosynthesis via de novo pathway; 5-amino-1-(5-phospho-D-ribosyl)imidazole-4-carboxamide from 5-amino-1-(5-phospho-D-ribosyl)imidazole-4-carboxylate: step 2/2.</text>
</comment>
<protein>
    <recommendedName>
        <fullName evidence="5 11">Adenylosuccinate lyase</fullName>
        <shortName evidence="12">ASL</shortName>
        <ecNumber evidence="4 11">4.3.2.2</ecNumber>
    </recommendedName>
    <alternativeName>
        <fullName evidence="9 12">Adenylosuccinase</fullName>
    </alternativeName>
</protein>
<evidence type="ECO:0000256" key="5">
    <source>
        <dbReference type="ARBA" id="ARBA00017058"/>
    </source>
</evidence>
<dbReference type="UniPathway" id="UPA00075">
    <property type="reaction ID" value="UER00336"/>
</dbReference>
<dbReference type="GO" id="GO:0044208">
    <property type="term" value="P:'de novo' AMP biosynthetic process"/>
    <property type="evidence" value="ECO:0007669"/>
    <property type="project" value="UniProtKB-UniPathway"/>
</dbReference>
<evidence type="ECO:0000256" key="2">
    <source>
        <dbReference type="ARBA" id="ARBA00004734"/>
    </source>
</evidence>
<comment type="catalytic activity">
    <reaction evidence="8">
        <text>(2S)-2-[5-amino-1-(5-phospho-beta-D-ribosyl)imidazole-4-carboxamido]succinate = 5-amino-1-(5-phospho-beta-D-ribosyl)imidazole-4-carboxamide + fumarate</text>
        <dbReference type="Rhea" id="RHEA:23920"/>
        <dbReference type="ChEBI" id="CHEBI:29806"/>
        <dbReference type="ChEBI" id="CHEBI:58443"/>
        <dbReference type="ChEBI" id="CHEBI:58475"/>
        <dbReference type="EC" id="4.3.2.2"/>
    </reaction>
    <physiologicalReaction direction="left-to-right" evidence="8">
        <dbReference type="Rhea" id="RHEA:23921"/>
    </physiologicalReaction>
</comment>
<dbReference type="SUPFAM" id="SSF48557">
    <property type="entry name" value="L-aspartase-like"/>
    <property type="match status" value="1"/>
</dbReference>
<comment type="catalytic activity">
    <reaction evidence="10">
        <text>N(6)-(1,2-dicarboxyethyl)-AMP = fumarate + AMP</text>
        <dbReference type="Rhea" id="RHEA:16853"/>
        <dbReference type="ChEBI" id="CHEBI:29806"/>
        <dbReference type="ChEBI" id="CHEBI:57567"/>
        <dbReference type="ChEBI" id="CHEBI:456215"/>
        <dbReference type="EC" id="4.3.2.2"/>
    </reaction>
    <physiologicalReaction direction="left-to-right" evidence="10">
        <dbReference type="Rhea" id="RHEA:16854"/>
    </physiologicalReaction>
</comment>
<dbReference type="InterPro" id="IPR008948">
    <property type="entry name" value="L-Aspartase-like"/>
</dbReference>
<dbReference type="PROSITE" id="PS00163">
    <property type="entry name" value="FUMARATE_LYASES"/>
    <property type="match status" value="1"/>
</dbReference>
<name>A0A059DW47_9PROT</name>
<evidence type="ECO:0000256" key="8">
    <source>
        <dbReference type="ARBA" id="ARBA00024477"/>
    </source>
</evidence>
<reference evidence="14 15" key="1">
    <citation type="journal article" date="2014" name="Antonie Van Leeuwenhoek">
        <title>Hyphomonas beringensis sp. nov. and Hyphomonas chukchiensis sp. nov., isolated from surface seawater of the Bering Sea and Chukchi Sea.</title>
        <authorList>
            <person name="Li C."/>
            <person name="Lai Q."/>
            <person name="Li G."/>
            <person name="Dong C."/>
            <person name="Wang J."/>
            <person name="Liao Y."/>
            <person name="Shao Z."/>
        </authorList>
    </citation>
    <scope>NUCLEOTIDE SEQUENCE [LARGE SCALE GENOMIC DNA]</scope>
    <source>
        <strain evidence="14 15">22II1-22F38</strain>
    </source>
</reference>
<evidence type="ECO:0000313" key="15">
    <source>
        <dbReference type="Proteomes" id="UP000024547"/>
    </source>
</evidence>
<dbReference type="FunFam" id="1.20.200.10:FF:000008">
    <property type="entry name" value="Adenylosuccinate lyase"/>
    <property type="match status" value="1"/>
</dbReference>
<keyword evidence="7 12" id="KW-0456">Lyase</keyword>
<dbReference type="InterPro" id="IPR019468">
    <property type="entry name" value="AdenyloSucc_lyase_C"/>
</dbReference>
<sequence>MAAIWSPESKFGIWLEIETLAAEAMEQKGLIPAGVTAAVRERAGFDVDRIDEIEREVKHDVIAFLTNVAEHVGEEARFLHKGMTSSDVLDTCFNVQLVRATDLLLTGVDRVLAALEKRAFEHKLTPTIGRSHGIHAEPTTFGVKLATFHAEFQRARKRLELAREEVATCAISGAVGTFANIDPAIEAHVAKKLGLQVEPVSTQIIPRDRHAMFFSVLGVIASSIERLATEVRHLQRTEVLEAEEFFSAGQKGSSAMPHKRNPVLTENLTGLARLVRSSVTPAMENVALWHERDISHSSVERGIGPDATVHLDFALHRLGGVVENLVIYPDAMIGTINSMGGLHNSQRILLALVEKGISREDSYRLVQRNAMRTWNKEGDLLDLLKQDEEVSSRLSDAELEDLFDLDYHFKQVDTIFERVFGRA</sequence>
<dbReference type="GO" id="GO:0070626">
    <property type="term" value="F:(S)-2-(5-amino-1-(5-phospho-D-ribosyl)imidazole-4-carboxamido) succinate lyase (fumarate-forming) activity"/>
    <property type="evidence" value="ECO:0007669"/>
    <property type="project" value="TreeGrafter"/>
</dbReference>
<comment type="similarity">
    <text evidence="3 12">Belongs to the lyase 1 family. Adenylosuccinate lyase subfamily.</text>
</comment>
<dbReference type="FunFam" id="1.10.40.30:FF:000007">
    <property type="entry name" value="Adenylosuccinate lyase"/>
    <property type="match status" value="1"/>
</dbReference>
<dbReference type="PRINTS" id="PR00149">
    <property type="entry name" value="FUMRATELYASE"/>
</dbReference>
<dbReference type="AlphaFoldDB" id="A0A059DW47"/>
<keyword evidence="15" id="KW-1185">Reference proteome</keyword>
<dbReference type="GO" id="GO:0006189">
    <property type="term" value="P:'de novo' IMP biosynthetic process"/>
    <property type="evidence" value="ECO:0007669"/>
    <property type="project" value="UniProtKB-UniPathway"/>
</dbReference>
<evidence type="ECO:0000313" key="14">
    <source>
        <dbReference type="EMBL" id="KCZ57960.1"/>
    </source>
</evidence>
<dbReference type="Pfam" id="PF00206">
    <property type="entry name" value="Lyase_1"/>
    <property type="match status" value="1"/>
</dbReference>
<accession>A0A059DW47</accession>
<dbReference type="Gene3D" id="1.10.40.30">
    <property type="entry name" value="Fumarase/aspartase (C-terminal domain)"/>
    <property type="match status" value="1"/>
</dbReference>
<comment type="pathway">
    <text evidence="2 12">Purine metabolism; AMP biosynthesis via de novo pathway; AMP from IMP: step 2/2.</text>
</comment>
<organism evidence="14 15">
    <name type="scientific">Hyphomonas atlantica</name>
    <dbReference type="NCBI Taxonomy" id="1280948"/>
    <lineage>
        <taxon>Bacteria</taxon>
        <taxon>Pseudomonadati</taxon>
        <taxon>Pseudomonadota</taxon>
        <taxon>Alphaproteobacteria</taxon>
        <taxon>Hyphomonadales</taxon>
        <taxon>Hyphomonadaceae</taxon>
        <taxon>Hyphomonas</taxon>
    </lineage>
</organism>
<evidence type="ECO:0000256" key="1">
    <source>
        <dbReference type="ARBA" id="ARBA00004706"/>
    </source>
</evidence>
<dbReference type="EMBL" id="AWFH01000062">
    <property type="protein sequence ID" value="KCZ57960.1"/>
    <property type="molecule type" value="Genomic_DNA"/>
</dbReference>
<dbReference type="NCBIfam" id="TIGR00928">
    <property type="entry name" value="purB"/>
    <property type="match status" value="1"/>
</dbReference>
<dbReference type="PANTHER" id="PTHR43172:SF1">
    <property type="entry name" value="ADENYLOSUCCINATE LYASE"/>
    <property type="match status" value="1"/>
</dbReference>
<gene>
    <name evidence="14" type="ORF">HY36_10645</name>
</gene>
<evidence type="ECO:0000256" key="11">
    <source>
        <dbReference type="NCBIfam" id="TIGR00928"/>
    </source>
</evidence>
<dbReference type="InterPro" id="IPR024083">
    <property type="entry name" value="Fumarase/histidase_N"/>
</dbReference>
<proteinExistence type="inferred from homology"/>
<dbReference type="CDD" id="cd01360">
    <property type="entry name" value="Adenylsuccinate_lyase_1"/>
    <property type="match status" value="1"/>
</dbReference>
<dbReference type="STRING" id="1280948.HY36_10645"/>
<evidence type="ECO:0000259" key="13">
    <source>
        <dbReference type="SMART" id="SM00998"/>
    </source>
</evidence>
<dbReference type="Gene3D" id="1.20.200.10">
    <property type="entry name" value="Fumarase/aspartase (Central domain)"/>
    <property type="match status" value="1"/>
</dbReference>
<dbReference type="Proteomes" id="UP000024547">
    <property type="component" value="Unassembled WGS sequence"/>
</dbReference>
<dbReference type="InterPro" id="IPR000362">
    <property type="entry name" value="Fumarate_lyase_fam"/>
</dbReference>
<dbReference type="EC" id="4.3.2.2" evidence="4 11"/>
<dbReference type="GO" id="GO:0005829">
    <property type="term" value="C:cytosol"/>
    <property type="evidence" value="ECO:0007669"/>
    <property type="project" value="TreeGrafter"/>
</dbReference>
<evidence type="ECO:0000256" key="7">
    <source>
        <dbReference type="ARBA" id="ARBA00023239"/>
    </source>
</evidence>
<dbReference type="UniPathway" id="UPA00074">
    <property type="reaction ID" value="UER00132"/>
</dbReference>
<dbReference type="InterPro" id="IPR004769">
    <property type="entry name" value="Pur_lyase"/>
</dbReference>
<evidence type="ECO:0000256" key="10">
    <source>
        <dbReference type="ARBA" id="ARBA00049115"/>
    </source>
</evidence>
<dbReference type="InterPro" id="IPR020557">
    <property type="entry name" value="Fumarate_lyase_CS"/>
</dbReference>
<dbReference type="InterPro" id="IPR022761">
    <property type="entry name" value="Fumarate_lyase_N"/>
</dbReference>
<dbReference type="Gene3D" id="1.10.275.10">
    <property type="entry name" value="Fumarase/aspartase (N-terminal domain)"/>
    <property type="match status" value="1"/>
</dbReference>
<evidence type="ECO:0000256" key="3">
    <source>
        <dbReference type="ARBA" id="ARBA00008273"/>
    </source>
</evidence>
<comment type="caution">
    <text evidence="14">The sequence shown here is derived from an EMBL/GenBank/DDBJ whole genome shotgun (WGS) entry which is preliminary data.</text>
</comment>
<evidence type="ECO:0000256" key="6">
    <source>
        <dbReference type="ARBA" id="ARBA00022755"/>
    </source>
</evidence>
<dbReference type="PATRIC" id="fig|1280948.3.peg.3251"/>
<dbReference type="SMART" id="SM00998">
    <property type="entry name" value="ADSL_C"/>
    <property type="match status" value="1"/>
</dbReference>
<evidence type="ECO:0000256" key="4">
    <source>
        <dbReference type="ARBA" id="ARBA00012339"/>
    </source>
</evidence>
<feature type="domain" description="Adenylosuccinate lyase C-terminal" evidence="13">
    <location>
        <begin position="340"/>
        <end position="420"/>
    </location>
</feature>
<dbReference type="PANTHER" id="PTHR43172">
    <property type="entry name" value="ADENYLOSUCCINATE LYASE"/>
    <property type="match status" value="1"/>
</dbReference>
<dbReference type="GO" id="GO:0004018">
    <property type="term" value="F:N6-(1,2-dicarboxyethyl)AMP AMP-lyase (fumarate-forming) activity"/>
    <property type="evidence" value="ECO:0007669"/>
    <property type="project" value="UniProtKB-UniRule"/>
</dbReference>